<keyword evidence="2" id="KW-0430">Lectin</keyword>
<feature type="domain" description="Legume lectin" evidence="4">
    <location>
        <begin position="261"/>
        <end position="481"/>
    </location>
</feature>
<dbReference type="InterPro" id="IPR050258">
    <property type="entry name" value="Leguminous_Lectin"/>
</dbReference>
<name>A0ABU6SL22_9FABA</name>
<dbReference type="SUPFAM" id="SSF49899">
    <property type="entry name" value="Concanavalin A-like lectins/glucanases"/>
    <property type="match status" value="3"/>
</dbReference>
<evidence type="ECO:0000313" key="5">
    <source>
        <dbReference type="EMBL" id="MED6137136.1"/>
    </source>
</evidence>
<dbReference type="Gene3D" id="2.60.120.200">
    <property type="match status" value="2"/>
</dbReference>
<evidence type="ECO:0000259" key="4">
    <source>
        <dbReference type="Pfam" id="PF00139"/>
    </source>
</evidence>
<keyword evidence="3" id="KW-0732">Signal</keyword>
<dbReference type="CDD" id="cd06899">
    <property type="entry name" value="lectin_legume_LecRK_Arcelin_ConA"/>
    <property type="match status" value="2"/>
</dbReference>
<reference evidence="5 6" key="1">
    <citation type="journal article" date="2023" name="Plants (Basel)">
        <title>Bridging the Gap: Combining Genomics and Transcriptomics Approaches to Understand Stylosanthes scabra, an Orphan Legume from the Brazilian Caatinga.</title>
        <authorList>
            <person name="Ferreira-Neto J.R.C."/>
            <person name="da Silva M.D."/>
            <person name="Binneck E."/>
            <person name="de Melo N.F."/>
            <person name="da Silva R.H."/>
            <person name="de Melo A.L.T.M."/>
            <person name="Pandolfi V."/>
            <person name="Bustamante F.O."/>
            <person name="Brasileiro-Vidal A.C."/>
            <person name="Benko-Iseppon A.M."/>
        </authorList>
    </citation>
    <scope>NUCLEOTIDE SEQUENCE [LARGE SCALE GENOMIC DNA]</scope>
    <source>
        <tissue evidence="5">Leaves</tissue>
    </source>
</reference>
<gene>
    <name evidence="5" type="ORF">PIB30_062107</name>
</gene>
<accession>A0ABU6SL22</accession>
<proteinExistence type="inferred from homology"/>
<evidence type="ECO:0000313" key="6">
    <source>
        <dbReference type="Proteomes" id="UP001341840"/>
    </source>
</evidence>
<dbReference type="Proteomes" id="UP001341840">
    <property type="component" value="Unassembled WGS sequence"/>
</dbReference>
<keyword evidence="6" id="KW-1185">Reference proteome</keyword>
<dbReference type="PROSITE" id="PS00308">
    <property type="entry name" value="LECTIN_LEGUME_ALPHA"/>
    <property type="match status" value="2"/>
</dbReference>
<feature type="domain" description="Legume lectin" evidence="4">
    <location>
        <begin position="28"/>
        <end position="260"/>
    </location>
</feature>
<dbReference type="InterPro" id="IPR019825">
    <property type="entry name" value="Lectin_legB_Mn/Ca_BS"/>
</dbReference>
<evidence type="ECO:0000256" key="1">
    <source>
        <dbReference type="ARBA" id="ARBA00007606"/>
    </source>
</evidence>
<evidence type="ECO:0000256" key="3">
    <source>
        <dbReference type="SAM" id="SignalP"/>
    </source>
</evidence>
<protein>
    <recommendedName>
        <fullName evidence="4">Legume lectin domain-containing protein</fullName>
    </recommendedName>
</protein>
<dbReference type="EMBL" id="JASCZI010060987">
    <property type="protein sequence ID" value="MED6137136.1"/>
    <property type="molecule type" value="Genomic_DNA"/>
</dbReference>
<organism evidence="5 6">
    <name type="scientific">Stylosanthes scabra</name>
    <dbReference type="NCBI Taxonomy" id="79078"/>
    <lineage>
        <taxon>Eukaryota</taxon>
        <taxon>Viridiplantae</taxon>
        <taxon>Streptophyta</taxon>
        <taxon>Embryophyta</taxon>
        <taxon>Tracheophyta</taxon>
        <taxon>Spermatophyta</taxon>
        <taxon>Magnoliopsida</taxon>
        <taxon>eudicotyledons</taxon>
        <taxon>Gunneridae</taxon>
        <taxon>Pentapetalae</taxon>
        <taxon>rosids</taxon>
        <taxon>fabids</taxon>
        <taxon>Fabales</taxon>
        <taxon>Fabaceae</taxon>
        <taxon>Papilionoideae</taxon>
        <taxon>50 kb inversion clade</taxon>
        <taxon>dalbergioids sensu lato</taxon>
        <taxon>Dalbergieae</taxon>
        <taxon>Pterocarpus clade</taxon>
        <taxon>Stylosanthes</taxon>
    </lineage>
</organism>
<comment type="caution">
    <text evidence="5">The sequence shown here is derived from an EMBL/GenBank/DDBJ whole genome shotgun (WGS) entry which is preliminary data.</text>
</comment>
<feature type="signal peptide" evidence="3">
    <location>
        <begin position="1"/>
        <end position="24"/>
    </location>
</feature>
<dbReference type="InterPro" id="IPR000985">
    <property type="entry name" value="Lectin_LegA_CS"/>
</dbReference>
<dbReference type="InterPro" id="IPR001220">
    <property type="entry name" value="Legume_lectin_dom"/>
</dbReference>
<evidence type="ECO:0000256" key="2">
    <source>
        <dbReference type="ARBA" id="ARBA00022734"/>
    </source>
</evidence>
<dbReference type="InterPro" id="IPR013320">
    <property type="entry name" value="ConA-like_dom_sf"/>
</dbReference>
<feature type="chain" id="PRO_5046197660" description="Legume lectin domain-containing protein" evidence="3">
    <location>
        <begin position="25"/>
        <end position="486"/>
    </location>
</feature>
<dbReference type="Pfam" id="PF00139">
    <property type="entry name" value="Lectin_legB"/>
    <property type="match status" value="2"/>
</dbReference>
<comment type="similarity">
    <text evidence="1">Belongs to the leguminous lectin family.</text>
</comment>
<dbReference type="PANTHER" id="PTHR32401">
    <property type="entry name" value="CONCANAVALIN A-LIKE LECTIN FAMILY PROTEIN"/>
    <property type="match status" value="1"/>
</dbReference>
<sequence>MAMPTIPLLSSITIFLMLLNLASASKDSLSFSFNNGFDEDDKTNLILQGDAQIVPEVVQLTNTDQNSVGRALYSTEMHLWEKSSAHKLANFETNFSFSLAQGSGTPADGLAFFLAPVDTAIQPGSVGNGGLLGLFGPDNAQNPSANQVVAVEFDTYTNDQWDPGYIHIGIDVNSIQSVNTVSWDRRDGEILNVVVTYTASTQTLAVVASYPDGQKYEVSSQIDLGKVLPEYVRVGFSAATGGEFQAHTLHSWSFTSALEAKRNLILQGDAQIEPKVLQLTRTDNNDENSVGRALYLSQVHLWEKSTHKLANFRIHFSFSLRTPGSAHPADGLAVFLAPADTTIPPGSIGNGGYLGLFEPSKALNASANKVVAVEFDTFYDVSTNYWDPSYTHIGIDVNSIKSVKTVSWDRREGEILDVLVTYTASNRTLAVVANYPDGQKYELSSRIDLTKVLPEYVRVGFTAATGQEFQSHTLHSWSFTSFLVKQ</sequence>
<dbReference type="PROSITE" id="PS00307">
    <property type="entry name" value="LECTIN_LEGUME_BETA"/>
    <property type="match status" value="2"/>
</dbReference>
<dbReference type="PANTHER" id="PTHR32401:SF47">
    <property type="entry name" value="LEGUME LECTIN DOMAIN-CONTAINING PROTEIN"/>
    <property type="match status" value="1"/>
</dbReference>